<organism evidence="1 2">
    <name type="scientific">Physcomitrium patens</name>
    <name type="common">Spreading-leaved earth moss</name>
    <name type="synonym">Physcomitrella patens</name>
    <dbReference type="NCBI Taxonomy" id="3218"/>
    <lineage>
        <taxon>Eukaryota</taxon>
        <taxon>Viridiplantae</taxon>
        <taxon>Streptophyta</taxon>
        <taxon>Embryophyta</taxon>
        <taxon>Bryophyta</taxon>
        <taxon>Bryophytina</taxon>
        <taxon>Bryopsida</taxon>
        <taxon>Funariidae</taxon>
        <taxon>Funariales</taxon>
        <taxon>Funariaceae</taxon>
        <taxon>Physcomitrium</taxon>
    </lineage>
</organism>
<evidence type="ECO:0000313" key="2">
    <source>
        <dbReference type="Proteomes" id="UP000006727"/>
    </source>
</evidence>
<keyword evidence="2" id="KW-1185">Reference proteome</keyword>
<protein>
    <submittedName>
        <fullName evidence="1">Uncharacterized protein</fullName>
    </submittedName>
</protein>
<reference evidence="1 2" key="1">
    <citation type="journal article" date="2008" name="Science">
        <title>The Physcomitrella genome reveals evolutionary insights into the conquest of land by plants.</title>
        <authorList>
            <person name="Rensing S."/>
            <person name="Lang D."/>
            <person name="Zimmer A."/>
            <person name="Terry A."/>
            <person name="Salamov A."/>
            <person name="Shapiro H."/>
            <person name="Nishiyama T."/>
            <person name="Perroud P.-F."/>
            <person name="Lindquist E."/>
            <person name="Kamisugi Y."/>
            <person name="Tanahashi T."/>
            <person name="Sakakibara K."/>
            <person name="Fujita T."/>
            <person name="Oishi K."/>
            <person name="Shin-I T."/>
            <person name="Kuroki Y."/>
            <person name="Toyoda A."/>
            <person name="Suzuki Y."/>
            <person name="Hashimoto A."/>
            <person name="Yamaguchi K."/>
            <person name="Sugano A."/>
            <person name="Kohara Y."/>
            <person name="Fujiyama A."/>
            <person name="Anterola A."/>
            <person name="Aoki S."/>
            <person name="Ashton N."/>
            <person name="Barbazuk W.B."/>
            <person name="Barker E."/>
            <person name="Bennetzen J."/>
            <person name="Bezanilla M."/>
            <person name="Blankenship R."/>
            <person name="Cho S.H."/>
            <person name="Dutcher S."/>
            <person name="Estelle M."/>
            <person name="Fawcett J.A."/>
            <person name="Gundlach H."/>
            <person name="Hanada K."/>
            <person name="Heyl A."/>
            <person name="Hicks K.A."/>
            <person name="Hugh J."/>
            <person name="Lohr M."/>
            <person name="Mayer K."/>
            <person name="Melkozernov A."/>
            <person name="Murata T."/>
            <person name="Nelson D."/>
            <person name="Pils B."/>
            <person name="Prigge M."/>
            <person name="Reiss B."/>
            <person name="Renner T."/>
            <person name="Rombauts S."/>
            <person name="Rushton P."/>
            <person name="Sanderfoot A."/>
            <person name="Schween G."/>
            <person name="Shiu S.-H."/>
            <person name="Stueber K."/>
            <person name="Theodoulou F.L."/>
            <person name="Tu H."/>
            <person name="Van de Peer Y."/>
            <person name="Verrier P.J."/>
            <person name="Waters E."/>
            <person name="Wood A."/>
            <person name="Yang L."/>
            <person name="Cove D."/>
            <person name="Cuming A."/>
            <person name="Hasebe M."/>
            <person name="Lucas S."/>
            <person name="Mishler D.B."/>
            <person name="Reski R."/>
            <person name="Grigoriev I."/>
            <person name="Quatrano R.S."/>
            <person name="Boore J.L."/>
        </authorList>
    </citation>
    <scope>NUCLEOTIDE SEQUENCE [LARGE SCALE GENOMIC DNA]</scope>
    <source>
        <strain evidence="1 2">cv. Gransden 2004</strain>
    </source>
</reference>
<reference evidence="1 2" key="2">
    <citation type="journal article" date="2018" name="Plant J.">
        <title>The Physcomitrella patens chromosome-scale assembly reveals moss genome structure and evolution.</title>
        <authorList>
            <person name="Lang D."/>
            <person name="Ullrich K.K."/>
            <person name="Murat F."/>
            <person name="Fuchs J."/>
            <person name="Jenkins J."/>
            <person name="Haas F.B."/>
            <person name="Piednoel M."/>
            <person name="Gundlach H."/>
            <person name="Van Bel M."/>
            <person name="Meyberg R."/>
            <person name="Vives C."/>
            <person name="Morata J."/>
            <person name="Symeonidi A."/>
            <person name="Hiss M."/>
            <person name="Muchero W."/>
            <person name="Kamisugi Y."/>
            <person name="Saleh O."/>
            <person name="Blanc G."/>
            <person name="Decker E.L."/>
            <person name="van Gessel N."/>
            <person name="Grimwood J."/>
            <person name="Hayes R.D."/>
            <person name="Graham S.W."/>
            <person name="Gunter L.E."/>
            <person name="McDaniel S.F."/>
            <person name="Hoernstein S.N.W."/>
            <person name="Larsson A."/>
            <person name="Li F.W."/>
            <person name="Perroud P.F."/>
            <person name="Phillips J."/>
            <person name="Ranjan P."/>
            <person name="Rokshar D.S."/>
            <person name="Rothfels C.J."/>
            <person name="Schneider L."/>
            <person name="Shu S."/>
            <person name="Stevenson D.W."/>
            <person name="Thummler F."/>
            <person name="Tillich M."/>
            <person name="Villarreal Aguilar J.C."/>
            <person name="Widiez T."/>
            <person name="Wong G.K."/>
            <person name="Wymore A."/>
            <person name="Zhang Y."/>
            <person name="Zimmer A.D."/>
            <person name="Quatrano R.S."/>
            <person name="Mayer K.F.X."/>
            <person name="Goodstein D."/>
            <person name="Casacuberta J.M."/>
            <person name="Vandepoele K."/>
            <person name="Reski R."/>
            <person name="Cuming A.C."/>
            <person name="Tuskan G.A."/>
            <person name="Maumus F."/>
            <person name="Salse J."/>
            <person name="Schmutz J."/>
            <person name="Rensing S.A."/>
        </authorList>
    </citation>
    <scope>NUCLEOTIDE SEQUENCE [LARGE SCALE GENOMIC DNA]</scope>
    <source>
        <strain evidence="1 2">cv. Gransden 2004</strain>
    </source>
</reference>
<accession>A0A7I3YXW7</accession>
<proteinExistence type="predicted"/>
<dbReference type="InParanoid" id="A0A7I3YXW7"/>
<dbReference type="EnsemblPlants" id="Pp3c17_12010V3.1">
    <property type="protein sequence ID" value="PAC:32907504.CDS.1"/>
    <property type="gene ID" value="Pp3c17_12010"/>
</dbReference>
<dbReference type="Proteomes" id="UP000006727">
    <property type="component" value="Chromosome 17"/>
</dbReference>
<dbReference type="EMBL" id="ABEU02000017">
    <property type="status" value="NOT_ANNOTATED_CDS"/>
    <property type="molecule type" value="Genomic_DNA"/>
</dbReference>
<dbReference type="Gramene" id="Pp3c17_12010V3.1">
    <property type="protein sequence ID" value="PAC:32907504.CDS.1"/>
    <property type="gene ID" value="Pp3c17_12010"/>
</dbReference>
<dbReference type="AlphaFoldDB" id="A0A7I3YXW7"/>
<sequence length="65" mass="7463">TNKSNLFRTTDIFPTVSSAVHRQIASLRVVDHRHKESGWIDAVPFTLLVTKMKLDFYVYRVIVSG</sequence>
<reference evidence="1" key="3">
    <citation type="submission" date="2020-12" db="UniProtKB">
        <authorList>
            <consortium name="EnsemblPlants"/>
        </authorList>
    </citation>
    <scope>IDENTIFICATION</scope>
</reference>
<evidence type="ECO:0000313" key="1">
    <source>
        <dbReference type="EnsemblPlants" id="PAC:32907504.CDS.1"/>
    </source>
</evidence>
<name>A0A7I3YXW7_PHYPA</name>